<evidence type="ECO:0000259" key="11">
    <source>
        <dbReference type="PROSITE" id="PS52015"/>
    </source>
</evidence>
<evidence type="ECO:0000256" key="1">
    <source>
        <dbReference type="ARBA" id="ARBA00004383"/>
    </source>
</evidence>
<keyword evidence="13" id="KW-1185">Reference proteome</keyword>
<evidence type="ECO:0000313" key="12">
    <source>
        <dbReference type="EMBL" id="GAA3699337.1"/>
    </source>
</evidence>
<evidence type="ECO:0000256" key="4">
    <source>
        <dbReference type="ARBA" id="ARBA00022475"/>
    </source>
</evidence>
<feature type="domain" description="TonB C-terminal" evidence="11">
    <location>
        <begin position="17"/>
        <end position="107"/>
    </location>
</feature>
<keyword evidence="8" id="KW-1133">Transmembrane helix</keyword>
<proteinExistence type="inferred from homology"/>
<organism evidence="12 13">
    <name type="scientific">Oceanisphaera sediminis</name>
    <dbReference type="NCBI Taxonomy" id="981381"/>
    <lineage>
        <taxon>Bacteria</taxon>
        <taxon>Pseudomonadati</taxon>
        <taxon>Pseudomonadota</taxon>
        <taxon>Gammaproteobacteria</taxon>
        <taxon>Aeromonadales</taxon>
        <taxon>Aeromonadaceae</taxon>
        <taxon>Oceanisphaera</taxon>
    </lineage>
</organism>
<keyword evidence="7" id="KW-0653">Protein transport</keyword>
<dbReference type="Proteomes" id="UP001501479">
    <property type="component" value="Unassembled WGS sequence"/>
</dbReference>
<evidence type="ECO:0000256" key="10">
    <source>
        <dbReference type="SAM" id="MobiDB-lite"/>
    </source>
</evidence>
<keyword evidence="6" id="KW-0812">Transmembrane</keyword>
<evidence type="ECO:0000256" key="8">
    <source>
        <dbReference type="ARBA" id="ARBA00022989"/>
    </source>
</evidence>
<dbReference type="Gene3D" id="3.30.1150.10">
    <property type="match status" value="1"/>
</dbReference>
<dbReference type="Pfam" id="PF03544">
    <property type="entry name" value="TonB_C"/>
    <property type="match status" value="1"/>
</dbReference>
<protein>
    <recommendedName>
        <fullName evidence="11">TonB C-terminal domain-containing protein</fullName>
    </recommendedName>
</protein>
<gene>
    <name evidence="12" type="ORF">GCM10022421_02100</name>
</gene>
<evidence type="ECO:0000256" key="7">
    <source>
        <dbReference type="ARBA" id="ARBA00022927"/>
    </source>
</evidence>
<accession>A0ABP7D4T5</accession>
<dbReference type="SUPFAM" id="SSF74653">
    <property type="entry name" value="TolA/TonB C-terminal domain"/>
    <property type="match status" value="1"/>
</dbReference>
<dbReference type="EMBL" id="BAABDS010000002">
    <property type="protein sequence ID" value="GAA3699337.1"/>
    <property type="molecule type" value="Genomic_DNA"/>
</dbReference>
<evidence type="ECO:0000256" key="2">
    <source>
        <dbReference type="ARBA" id="ARBA00006555"/>
    </source>
</evidence>
<dbReference type="InterPro" id="IPR006260">
    <property type="entry name" value="TonB/TolA_C"/>
</dbReference>
<keyword evidence="4" id="KW-1003">Cell membrane</keyword>
<reference evidence="13" key="1">
    <citation type="journal article" date="2019" name="Int. J. Syst. Evol. Microbiol.">
        <title>The Global Catalogue of Microorganisms (GCM) 10K type strain sequencing project: providing services to taxonomists for standard genome sequencing and annotation.</title>
        <authorList>
            <consortium name="The Broad Institute Genomics Platform"/>
            <consortium name="The Broad Institute Genome Sequencing Center for Infectious Disease"/>
            <person name="Wu L."/>
            <person name="Ma J."/>
        </authorList>
    </citation>
    <scope>NUCLEOTIDE SEQUENCE [LARGE SCALE GENOMIC DNA]</scope>
    <source>
        <strain evidence="13">JCM 17329</strain>
    </source>
</reference>
<dbReference type="InterPro" id="IPR037682">
    <property type="entry name" value="TonB_C"/>
</dbReference>
<comment type="caution">
    <text evidence="12">The sequence shown here is derived from an EMBL/GenBank/DDBJ whole genome shotgun (WGS) entry which is preliminary data.</text>
</comment>
<dbReference type="PROSITE" id="PS52015">
    <property type="entry name" value="TONB_CTD"/>
    <property type="match status" value="1"/>
</dbReference>
<keyword evidence="3" id="KW-0813">Transport</keyword>
<name>A0ABP7D4T5_9GAMM</name>
<comment type="subcellular location">
    <subcellularLocation>
        <location evidence="1">Cell inner membrane</location>
        <topology evidence="1">Single-pass membrane protein</topology>
        <orientation evidence="1">Periplasmic side</orientation>
    </subcellularLocation>
</comment>
<dbReference type="NCBIfam" id="TIGR01352">
    <property type="entry name" value="tonB_Cterm"/>
    <property type="match status" value="1"/>
</dbReference>
<evidence type="ECO:0000256" key="3">
    <source>
        <dbReference type="ARBA" id="ARBA00022448"/>
    </source>
</evidence>
<evidence type="ECO:0000313" key="13">
    <source>
        <dbReference type="Proteomes" id="UP001501479"/>
    </source>
</evidence>
<dbReference type="InterPro" id="IPR051045">
    <property type="entry name" value="TonB-dependent_transducer"/>
</dbReference>
<evidence type="ECO:0000256" key="6">
    <source>
        <dbReference type="ARBA" id="ARBA00022692"/>
    </source>
</evidence>
<evidence type="ECO:0000256" key="9">
    <source>
        <dbReference type="ARBA" id="ARBA00023136"/>
    </source>
</evidence>
<feature type="compositionally biased region" description="Basic and acidic residues" evidence="10">
    <location>
        <begin position="13"/>
        <end position="22"/>
    </location>
</feature>
<dbReference type="PANTHER" id="PTHR33446:SF2">
    <property type="entry name" value="PROTEIN TONB"/>
    <property type="match status" value="1"/>
</dbReference>
<comment type="similarity">
    <text evidence="2">Belongs to the TonB family.</text>
</comment>
<keyword evidence="9" id="KW-0472">Membrane</keyword>
<keyword evidence="5" id="KW-0997">Cell inner membrane</keyword>
<feature type="region of interest" description="Disordered" evidence="10">
    <location>
        <begin position="1"/>
        <end position="39"/>
    </location>
</feature>
<dbReference type="PANTHER" id="PTHR33446">
    <property type="entry name" value="PROTEIN TONB-RELATED"/>
    <property type="match status" value="1"/>
</dbReference>
<evidence type="ECO:0000256" key="5">
    <source>
        <dbReference type="ARBA" id="ARBA00022519"/>
    </source>
</evidence>
<sequence>MEPKPQPVSAKDSTPRRIEKPSFKTRPAPIPYPSRARRRGQEGTVLIEVWLDENGKQTKRILARSSGVHSLDKTALKAIAKWRFSAYVENGRSIAHRVHIPIRFKLD</sequence>